<dbReference type="GO" id="GO:0005965">
    <property type="term" value="C:protein farnesyltransferase complex"/>
    <property type="evidence" value="ECO:0007669"/>
    <property type="project" value="UniProtKB-UniRule"/>
</dbReference>
<feature type="region of interest" description="Disordered" evidence="10">
    <location>
        <begin position="467"/>
        <end position="513"/>
    </location>
</feature>
<evidence type="ECO:0000259" key="11">
    <source>
        <dbReference type="Pfam" id="PF00432"/>
    </source>
</evidence>
<feature type="region of interest" description="Disordered" evidence="10">
    <location>
        <begin position="1"/>
        <end position="76"/>
    </location>
</feature>
<dbReference type="Pfam" id="PF00432">
    <property type="entry name" value="Prenyltrans"/>
    <property type="match status" value="1"/>
</dbReference>
<feature type="compositionally biased region" description="Low complexity" evidence="10">
    <location>
        <begin position="484"/>
        <end position="499"/>
    </location>
</feature>
<evidence type="ECO:0000256" key="9">
    <source>
        <dbReference type="RuleBase" id="RU365056"/>
    </source>
</evidence>
<dbReference type="FunCoup" id="A0A4S2N4F5">
    <property type="interactions" value="702"/>
</dbReference>
<dbReference type="SUPFAM" id="SSF48239">
    <property type="entry name" value="Terpenoid cyclases/Protein prenyltransferases"/>
    <property type="match status" value="1"/>
</dbReference>
<evidence type="ECO:0000313" key="13">
    <source>
        <dbReference type="Proteomes" id="UP000298138"/>
    </source>
</evidence>
<dbReference type="STRING" id="341454.A0A4S2N4F5"/>
<feature type="region of interest" description="Disordered" evidence="10">
    <location>
        <begin position="363"/>
        <end position="386"/>
    </location>
</feature>
<organism evidence="12 13">
    <name type="scientific">Ascodesmis nigricans</name>
    <dbReference type="NCBI Taxonomy" id="341454"/>
    <lineage>
        <taxon>Eukaryota</taxon>
        <taxon>Fungi</taxon>
        <taxon>Dikarya</taxon>
        <taxon>Ascomycota</taxon>
        <taxon>Pezizomycotina</taxon>
        <taxon>Pezizomycetes</taxon>
        <taxon>Pezizales</taxon>
        <taxon>Ascodesmidaceae</taxon>
        <taxon>Ascodesmis</taxon>
    </lineage>
</organism>
<evidence type="ECO:0000256" key="5">
    <source>
        <dbReference type="ARBA" id="ARBA00022679"/>
    </source>
</evidence>
<keyword evidence="4 9" id="KW-0637">Prenyltransferase</keyword>
<dbReference type="AlphaFoldDB" id="A0A4S2N4F5"/>
<evidence type="ECO:0000256" key="1">
    <source>
        <dbReference type="ARBA" id="ARBA00010497"/>
    </source>
</evidence>
<dbReference type="EMBL" id="ML220113">
    <property type="protein sequence ID" value="TGZ84142.1"/>
    <property type="molecule type" value="Genomic_DNA"/>
</dbReference>
<dbReference type="InterPro" id="IPR045089">
    <property type="entry name" value="PGGT1B-like"/>
</dbReference>
<keyword evidence="8 9" id="KW-0862">Zinc</keyword>
<name>A0A4S2N4F5_9PEZI</name>
<keyword evidence="13" id="KW-1185">Reference proteome</keyword>
<evidence type="ECO:0000256" key="4">
    <source>
        <dbReference type="ARBA" id="ARBA00022602"/>
    </source>
</evidence>
<dbReference type="CDD" id="cd02893">
    <property type="entry name" value="FTase"/>
    <property type="match status" value="1"/>
</dbReference>
<comment type="cofactor">
    <cofactor evidence="9">
        <name>Zn(2+)</name>
        <dbReference type="ChEBI" id="CHEBI:29105"/>
    </cofactor>
    <text evidence="9">Binds 1 zinc ion per subunit.</text>
</comment>
<dbReference type="EC" id="2.5.1.58" evidence="2 9"/>
<dbReference type="GO" id="GO:0004660">
    <property type="term" value="F:protein farnesyltransferase activity"/>
    <property type="evidence" value="ECO:0007669"/>
    <property type="project" value="UniProtKB-UniRule"/>
</dbReference>
<dbReference type="GO" id="GO:0097354">
    <property type="term" value="P:prenylation"/>
    <property type="evidence" value="ECO:0007669"/>
    <property type="project" value="UniProtKB-UniRule"/>
</dbReference>
<feature type="compositionally biased region" description="Low complexity" evidence="10">
    <location>
        <begin position="368"/>
        <end position="382"/>
    </location>
</feature>
<feature type="domain" description="Prenyltransferase alpha-alpha toroid" evidence="11">
    <location>
        <begin position="112"/>
        <end position="471"/>
    </location>
</feature>
<comment type="function">
    <text evidence="9">Catalyzes the transfer of a farnesyl moiety from farnesyl diphosphate to a cysteine at the fourth position from the C-terminus of several proteins. The beta subunit is responsible for peptide-binding.</text>
</comment>
<keyword evidence="7" id="KW-0677">Repeat</keyword>
<keyword evidence="5 9" id="KW-0808">Transferase</keyword>
<dbReference type="GO" id="GO:0008270">
    <property type="term" value="F:zinc ion binding"/>
    <property type="evidence" value="ECO:0007669"/>
    <property type="project" value="UniProtKB-UniRule"/>
</dbReference>
<protein>
    <recommendedName>
        <fullName evidence="3 9">Protein farnesyltransferase subunit beta</fullName>
        <shortName evidence="9">FTase-beta</shortName>
        <ecNumber evidence="2 9">2.5.1.58</ecNumber>
    </recommendedName>
</protein>
<dbReference type="Gene3D" id="1.50.10.20">
    <property type="match status" value="1"/>
</dbReference>
<dbReference type="InterPro" id="IPR026872">
    <property type="entry name" value="FTB"/>
</dbReference>
<gene>
    <name evidence="12" type="ORF">EX30DRAFT_338701</name>
</gene>
<feature type="compositionally biased region" description="Low complexity" evidence="10">
    <location>
        <begin position="1"/>
        <end position="24"/>
    </location>
</feature>
<evidence type="ECO:0000256" key="3">
    <source>
        <dbReference type="ARBA" id="ARBA00015798"/>
    </source>
</evidence>
<dbReference type="PANTHER" id="PTHR11774">
    <property type="entry name" value="GERANYLGERANYL TRANSFERASE TYPE BETA SUBUNIT"/>
    <property type="match status" value="1"/>
</dbReference>
<dbReference type="InterPro" id="IPR001330">
    <property type="entry name" value="Prenyltrans"/>
</dbReference>
<comment type="similarity">
    <text evidence="1 9">Belongs to the protein prenyltransferase subunit beta family.</text>
</comment>
<dbReference type="InterPro" id="IPR008930">
    <property type="entry name" value="Terpenoid_cyclase/PrenylTrfase"/>
</dbReference>
<evidence type="ECO:0000256" key="2">
    <source>
        <dbReference type="ARBA" id="ARBA00012702"/>
    </source>
</evidence>
<dbReference type="PANTHER" id="PTHR11774:SF6">
    <property type="entry name" value="PROTEIN FARNESYLTRANSFERASE SUBUNIT BETA"/>
    <property type="match status" value="1"/>
</dbReference>
<comment type="catalytic activity">
    <reaction evidence="9">
        <text>L-cysteinyl-[protein] + (2E,6E)-farnesyl diphosphate = S-(2E,6E)-farnesyl-L-cysteinyl-[protein] + diphosphate</text>
        <dbReference type="Rhea" id="RHEA:13345"/>
        <dbReference type="Rhea" id="RHEA-COMP:10131"/>
        <dbReference type="Rhea" id="RHEA-COMP:11535"/>
        <dbReference type="ChEBI" id="CHEBI:29950"/>
        <dbReference type="ChEBI" id="CHEBI:33019"/>
        <dbReference type="ChEBI" id="CHEBI:86019"/>
        <dbReference type="ChEBI" id="CHEBI:175763"/>
    </reaction>
</comment>
<reference evidence="12 13" key="1">
    <citation type="submission" date="2019-04" db="EMBL/GenBank/DDBJ databases">
        <title>Comparative genomics and transcriptomics to analyze fruiting body development in filamentous ascomycetes.</title>
        <authorList>
            <consortium name="DOE Joint Genome Institute"/>
            <person name="Lutkenhaus R."/>
            <person name="Traeger S."/>
            <person name="Breuer J."/>
            <person name="Kuo A."/>
            <person name="Lipzen A."/>
            <person name="Pangilinan J."/>
            <person name="Dilworth D."/>
            <person name="Sandor L."/>
            <person name="Poggeler S."/>
            <person name="Barry K."/>
            <person name="Grigoriev I.V."/>
            <person name="Nowrousian M."/>
        </authorList>
    </citation>
    <scope>NUCLEOTIDE SEQUENCE [LARGE SCALE GENOMIC DNA]</scope>
    <source>
        <strain evidence="12 13">CBS 389.68</strain>
    </source>
</reference>
<proteinExistence type="inferred from homology"/>
<dbReference type="InParanoid" id="A0A4S2N4F5"/>
<comment type="subunit">
    <text evidence="9">Heterodimer of an alpha and a beta subunit.</text>
</comment>
<evidence type="ECO:0000256" key="10">
    <source>
        <dbReference type="SAM" id="MobiDB-lite"/>
    </source>
</evidence>
<keyword evidence="6 9" id="KW-0479">Metal-binding</keyword>
<dbReference type="OrthoDB" id="10261146at2759"/>
<evidence type="ECO:0000313" key="12">
    <source>
        <dbReference type="EMBL" id="TGZ84142.1"/>
    </source>
</evidence>
<evidence type="ECO:0000256" key="7">
    <source>
        <dbReference type="ARBA" id="ARBA00022737"/>
    </source>
</evidence>
<evidence type="ECO:0000256" key="6">
    <source>
        <dbReference type="ARBA" id="ARBA00022723"/>
    </source>
</evidence>
<sequence length="602" mass="65503">MSTSSPASTSKPNSSSTSTSSTRQNRPRRSTKPRVVFPRRTMPPSNTPSPQTTDYNPSFNPSTSLPPPPPPYQSRLPLLKDIYRTLTSTLQTETANRILTFLVNPRTSFPQLDRASHTHFLLNGFESLPPYMTALDASRPWIIYWCLSALAILGHDTSRWRDRIISSLRPLQNPAGGFGGGNGQLSHLAPTYAAVLSLVLAGGNALDLVDRGAMTRWLHSLKKPDGSFSVCENGECDVRGLYCALTVITILRLPTDGGLLDGCLDFLSACQTYEGGFAANPYGAEAHGGYAFCALAGLACLLTPGEMAKRVKIKEVIRWLSSLQYAPEGGFAGRTNKLVDGCYSTWVGGCWAFVEAAIQAEENENKPKQSPQKQPLPTSSTTAPDAEKLASTLASTTLSPDDTDPPTLWSHQALTRYILACCQSPQGGLRDKPGKGPDFYHSNYVLMGLSAAQYRWTYDPSLLSEDIAPDGHEYTPPHTHTHTHSPNPTTSSSDPPTSTGAQDTSPGPAPVPAAVTVEETPAHTRTTKAVEENVVAPPWHWTWDDYPNVFPEAEEWPVNRYWDGENDEVLPVHPVFCVVASKAEEAREWGEKVLAGGEGERE</sequence>
<dbReference type="Proteomes" id="UP000298138">
    <property type="component" value="Unassembled WGS sequence"/>
</dbReference>
<accession>A0A4S2N4F5</accession>
<evidence type="ECO:0000256" key="8">
    <source>
        <dbReference type="ARBA" id="ARBA00022833"/>
    </source>
</evidence>